<dbReference type="InterPro" id="IPR050205">
    <property type="entry name" value="CDPK_Ser/Thr_kinases"/>
</dbReference>
<name>A0AAU9MTS9_9ASTR</name>
<evidence type="ECO:0000256" key="5">
    <source>
        <dbReference type="ARBA" id="ARBA00022777"/>
    </source>
</evidence>
<keyword evidence="4" id="KW-0547">Nucleotide-binding</keyword>
<dbReference type="PANTHER" id="PTHR24349">
    <property type="entry name" value="SERINE/THREONINE-PROTEIN KINASE"/>
    <property type="match status" value="1"/>
</dbReference>
<dbReference type="EMBL" id="CAKMRJ010005534">
    <property type="protein sequence ID" value="CAH1447610.1"/>
    <property type="molecule type" value="Genomic_DNA"/>
</dbReference>
<evidence type="ECO:0000313" key="12">
    <source>
        <dbReference type="Proteomes" id="UP001157418"/>
    </source>
</evidence>
<comment type="caution">
    <text evidence="9">The sequence shown here is derived from an EMBL/GenBank/DDBJ whole genome shotgun (WGS) entry which is preliminary data.</text>
</comment>
<dbReference type="GO" id="GO:0005509">
    <property type="term" value="F:calcium ion binding"/>
    <property type="evidence" value="ECO:0007669"/>
    <property type="project" value="InterPro"/>
</dbReference>
<dbReference type="Proteomes" id="UP001157418">
    <property type="component" value="Unassembled WGS sequence"/>
</dbReference>
<accession>A0AAU9MTS9</accession>
<dbReference type="InterPro" id="IPR002048">
    <property type="entry name" value="EF_hand_dom"/>
</dbReference>
<reference evidence="9 12" key="1">
    <citation type="submission" date="2022-01" db="EMBL/GenBank/DDBJ databases">
        <authorList>
            <person name="Xiong W."/>
            <person name="Schranz E."/>
        </authorList>
    </citation>
    <scope>NUCLEOTIDE SEQUENCE [LARGE SCALE GENOMIC DNA]</scope>
</reference>
<evidence type="ECO:0000313" key="9">
    <source>
        <dbReference type="EMBL" id="CAH1429987.1"/>
    </source>
</evidence>
<evidence type="ECO:0000259" key="8">
    <source>
        <dbReference type="PROSITE" id="PS50222"/>
    </source>
</evidence>
<keyword evidence="6" id="KW-0106">Calcium</keyword>
<evidence type="ECO:0000256" key="7">
    <source>
        <dbReference type="ARBA" id="ARBA00022840"/>
    </source>
</evidence>
<evidence type="ECO:0000256" key="6">
    <source>
        <dbReference type="ARBA" id="ARBA00022837"/>
    </source>
</evidence>
<dbReference type="EMBL" id="CAKMRJ010005800">
    <property type="protein sequence ID" value="CAH1454626.1"/>
    <property type="molecule type" value="Genomic_DNA"/>
</dbReference>
<feature type="domain" description="EF-hand" evidence="8">
    <location>
        <begin position="111"/>
        <end position="129"/>
    </location>
</feature>
<dbReference type="InterPro" id="IPR011992">
    <property type="entry name" value="EF-hand-dom_pair"/>
</dbReference>
<evidence type="ECO:0000256" key="2">
    <source>
        <dbReference type="ARBA" id="ARBA00022527"/>
    </source>
</evidence>
<gene>
    <name evidence="9" type="ORF">LVIROSA_LOCUS16804</name>
    <name evidence="10" type="ORF">LVIROSA_LOCUS33210</name>
    <name evidence="11" type="ORF">LVIROSA_LOCUS39795</name>
</gene>
<dbReference type="PROSITE" id="PS50222">
    <property type="entry name" value="EF_HAND_2"/>
    <property type="match status" value="2"/>
</dbReference>
<evidence type="ECO:0000313" key="10">
    <source>
        <dbReference type="EMBL" id="CAH1447610.1"/>
    </source>
</evidence>
<organism evidence="9 12">
    <name type="scientific">Lactuca virosa</name>
    <dbReference type="NCBI Taxonomy" id="75947"/>
    <lineage>
        <taxon>Eukaryota</taxon>
        <taxon>Viridiplantae</taxon>
        <taxon>Streptophyta</taxon>
        <taxon>Embryophyta</taxon>
        <taxon>Tracheophyta</taxon>
        <taxon>Spermatophyta</taxon>
        <taxon>Magnoliopsida</taxon>
        <taxon>eudicotyledons</taxon>
        <taxon>Gunneridae</taxon>
        <taxon>Pentapetalae</taxon>
        <taxon>asterids</taxon>
        <taxon>campanulids</taxon>
        <taxon>Asterales</taxon>
        <taxon>Asteraceae</taxon>
        <taxon>Cichorioideae</taxon>
        <taxon>Cichorieae</taxon>
        <taxon>Lactucinae</taxon>
        <taxon>Lactuca</taxon>
    </lineage>
</organism>
<dbReference type="GO" id="GO:0004674">
    <property type="term" value="F:protein serine/threonine kinase activity"/>
    <property type="evidence" value="ECO:0007669"/>
    <property type="project" value="UniProtKB-KW"/>
</dbReference>
<evidence type="ECO:0000256" key="1">
    <source>
        <dbReference type="ARBA" id="ARBA00005354"/>
    </source>
</evidence>
<evidence type="ECO:0000256" key="4">
    <source>
        <dbReference type="ARBA" id="ARBA00022741"/>
    </source>
</evidence>
<sequence>MPRADPKKRPTVADVVADVLTTKNPIDDEFLDRMKHFRAMNKFQRFALKVIVDILPGELEGLKAMFHNMDTDEDKVITREELEKSLADTDQNGLIDYNEFITAMMNFRRMYKEEHLLKAFQKFDKDNNK</sequence>
<protein>
    <recommendedName>
        <fullName evidence="8">EF-hand domain-containing protein</fullName>
    </recommendedName>
</protein>
<dbReference type="Gene3D" id="1.10.238.10">
    <property type="entry name" value="EF-hand"/>
    <property type="match status" value="1"/>
</dbReference>
<evidence type="ECO:0000313" key="11">
    <source>
        <dbReference type="EMBL" id="CAH1454626.1"/>
    </source>
</evidence>
<dbReference type="InterPro" id="IPR018247">
    <property type="entry name" value="EF_Hand_1_Ca_BS"/>
</dbReference>
<keyword evidence="5" id="KW-0418">Kinase</keyword>
<evidence type="ECO:0000256" key="3">
    <source>
        <dbReference type="ARBA" id="ARBA00022679"/>
    </source>
</evidence>
<dbReference type="SUPFAM" id="SSF47473">
    <property type="entry name" value="EF-hand"/>
    <property type="match status" value="1"/>
</dbReference>
<dbReference type="PROSITE" id="PS00018">
    <property type="entry name" value="EF_HAND_1"/>
    <property type="match status" value="1"/>
</dbReference>
<dbReference type="EMBL" id="CAKMRJ010003301">
    <property type="protein sequence ID" value="CAH1429987.1"/>
    <property type="molecule type" value="Genomic_DNA"/>
</dbReference>
<keyword evidence="2" id="KW-0723">Serine/threonine-protein kinase</keyword>
<keyword evidence="7" id="KW-0067">ATP-binding</keyword>
<keyword evidence="12" id="KW-1185">Reference proteome</keyword>
<comment type="similarity">
    <text evidence="1">Belongs to the protein kinase superfamily. CAMK Ser/Thr protein kinase family. CaMK subfamily.</text>
</comment>
<dbReference type="GO" id="GO:0005524">
    <property type="term" value="F:ATP binding"/>
    <property type="evidence" value="ECO:0007669"/>
    <property type="project" value="UniProtKB-KW"/>
</dbReference>
<proteinExistence type="inferred from homology"/>
<dbReference type="Pfam" id="PF13202">
    <property type="entry name" value="EF-hand_5"/>
    <property type="match status" value="2"/>
</dbReference>
<dbReference type="AlphaFoldDB" id="A0AAU9MTS9"/>
<feature type="domain" description="EF-hand" evidence="8">
    <location>
        <begin position="57"/>
        <end position="92"/>
    </location>
</feature>
<keyword evidence="3" id="KW-0808">Transferase</keyword>